<sequence length="161" mass="17627">MTQTQATCEDDTMAQSRWLLPGVRLRTAIGLTVLVVAMLVLAIVSTLQPLLTESPLPARIVFLVVAVAGLPFCLAAWRLRRIEIALEDEGVRIGHIVGSRLTPWGEITRAERREGVFGVRVVLRHDDEQLDDTVLNGIFEHRADEVVAAINARLDAGAVQG</sequence>
<dbReference type="RefSeq" id="WP_090589740.1">
    <property type="nucleotide sequence ID" value="NZ_LT629688.1"/>
</dbReference>
<feature type="transmembrane region" description="Helical" evidence="1">
    <location>
        <begin position="56"/>
        <end position="77"/>
    </location>
</feature>
<gene>
    <name evidence="2" type="ORF">SAMN04489747_0185</name>
</gene>
<dbReference type="AlphaFoldDB" id="A0A1G6S0X7"/>
<dbReference type="OrthoDB" id="9983130at2"/>
<protein>
    <recommendedName>
        <fullName evidence="4">PH domain-containing protein</fullName>
    </recommendedName>
</protein>
<dbReference type="Proteomes" id="UP000198546">
    <property type="component" value="Chromosome i"/>
</dbReference>
<keyword evidence="1" id="KW-0472">Membrane</keyword>
<evidence type="ECO:0000256" key="1">
    <source>
        <dbReference type="SAM" id="Phobius"/>
    </source>
</evidence>
<accession>A0A1G6S0X7</accession>
<evidence type="ECO:0000313" key="2">
    <source>
        <dbReference type="EMBL" id="SDD10509.1"/>
    </source>
</evidence>
<keyword evidence="1" id="KW-1133">Transmembrane helix</keyword>
<dbReference type="EMBL" id="LT629688">
    <property type="protein sequence ID" value="SDD10509.1"/>
    <property type="molecule type" value="Genomic_DNA"/>
</dbReference>
<evidence type="ECO:0008006" key="4">
    <source>
        <dbReference type="Google" id="ProtNLM"/>
    </source>
</evidence>
<feature type="transmembrane region" description="Helical" evidence="1">
    <location>
        <begin position="23"/>
        <end position="44"/>
    </location>
</feature>
<keyword evidence="3" id="KW-1185">Reference proteome</keyword>
<proteinExistence type="predicted"/>
<organism evidence="2 3">
    <name type="scientific">Auraticoccus monumenti</name>
    <dbReference type="NCBI Taxonomy" id="675864"/>
    <lineage>
        <taxon>Bacteria</taxon>
        <taxon>Bacillati</taxon>
        <taxon>Actinomycetota</taxon>
        <taxon>Actinomycetes</taxon>
        <taxon>Propionibacteriales</taxon>
        <taxon>Propionibacteriaceae</taxon>
        <taxon>Auraticoccus</taxon>
    </lineage>
</organism>
<keyword evidence="1" id="KW-0812">Transmembrane</keyword>
<dbReference type="STRING" id="675864.SAMN04489747_0185"/>
<evidence type="ECO:0000313" key="3">
    <source>
        <dbReference type="Proteomes" id="UP000198546"/>
    </source>
</evidence>
<reference evidence="2 3" key="1">
    <citation type="submission" date="2016-10" db="EMBL/GenBank/DDBJ databases">
        <authorList>
            <person name="de Groot N.N."/>
        </authorList>
    </citation>
    <scope>NUCLEOTIDE SEQUENCE [LARGE SCALE GENOMIC DNA]</scope>
    <source>
        <strain evidence="2 3">MON 2.2</strain>
    </source>
</reference>
<name>A0A1G6S0X7_9ACTN</name>